<dbReference type="RefSeq" id="WP_110480247.1">
    <property type="nucleotide sequence ID" value="NZ_JAZDVC010000074.1"/>
</dbReference>
<dbReference type="InterPro" id="IPR010069">
    <property type="entry name" value="CdiA_FHA1_rpt"/>
</dbReference>
<sequence length="2435" mass="262989">MVHSNLNRVFSRYLGQPQNKNIELRSNAHIKQDGQLVARQGNINAEAKNTLSQAGTTLAQGNIHYQAAKINTTSDSLIAAGVITTNEENKETHQLAPKSAQGATIDIQSENIAQLAGQQVASGKLNVSAQAINLDHSKNNAYGISLHANNGDVTANHSQLSAVENLKIFTPKTLSTQHSQLTAQRIQTTQKDLNMQNAQWQQLGSEDFRLNANTISHQGGTLSVGGNLNIDANNVDNTAGRFISSNQFTLRVKNQFNSTQGLVFSGDNLSIESGNLINDNGLIQSIGNAVIDTKNSEISNKNTLTDDNSKGIIALGELSINSHQIDNTNGFIGTDKRLNVNTNPLNNAKGTIIGSEANFNTGNLNNENGTILANKTLMVVSNTINNVLGVLGSQGTLSLDTQQTSLNNQQGQIFAKRAELNTGEINNQQGLLRGDEALTLNTHYSQLDNRFTQQANQGIIGLGEVSIDQVSQLNNTEGRIATGQNLTVNAQSLLNTKGNINGQQNTVIQATQVDNREGIIWGNDVNVTATEIDNQTLSAQGSLIGADNQLTVNAQQFHNQQTKATQTTPTQGLQGKQLQLNISQLNNQNGGIYATENLSAQVEQILNNQRGEILGGDTVSILSPQHQLVIDNQDGLMEAGRQLNITAKTLLNEGNIKTAGNAVIQLTDDFTLNHAFQIGNNLTFSTEGNFVNNSPLIVGNQARFTAKNLLNNKDAELSSKQTLINSETLTNYGLIDGTENIIKTGILNNLGTGKIYGNHLAIQAGQLNNLNEGDKSATIAARETLDLGIHTLVNKDHSLILSLGNLSIGGKLDENNQAVGNAVLIDNGSATIEALGDGDIRTERLFNHDLHIKTGIQTEKEYFEEHALGNSSTRHRANTNGKIYDGVYYVNNGSRDKHSYFRLNNGKKVSGFGWYSWWYNRTTETTTLEHSDPGKILIGGSLHLSGKNLHNQYSQLLIGDRLSLDDKVITQNLRDNLSSGTSTLINEDLIGNIDRNDKGTYRIEYRIRKKKGKKRYYHYHHNGLKYEDVHPTEHFNFNLVLNEIGSPVNGTGVSIASQAENADITLKNISTTAQNEIISGQVVAHYPEQLGNDGIPTIKTHLVDIRLPQASLYQINPDAPNGYLVETDPRFTDRKQWLSSDYMFNALRYDHENVQKRLGDGYYEQRLVNEQIHQLTGRRFLDNHQTDYEQYKALMDSGIYYAKKFNLIPGVGLTAEQMAELTSDMVWFVNKEIALPSGKKLTVLTPQVYLISRNLDVSSQGALISAREIVGSLNGELTNTGTIAGRNLTALSAQNLNNQGLVLGDSVNLLAEQKLVNLGGKIEALRAATLVGKTGVEIASTTSSRAYQDRFGNEFDRTNLDNLASIHVKDKTGKLIIYSPQGVTTKGAVLNSAGEMLVEAKQIDIGTINTKNKTNYNADADNYYRLNQQQEVGSQLNGVGNITLASEQGTVIHQGEIHSESGNINLSSNGNIRIEEGRNKEQLYSGSKGTTSGFLSKTTIIRKHAHNNDLAEGSIIDGKNVTFNTNKGNLTIQGSSVIAENNLIAKAKNIRIQEAENRVYSEDFYSKQKSGLMGSGGGIGFTVGSKKDTTENDQTKYYATGSQVGSLKGDTTLLAQEHYQQRASTVSSVDGNVNIGSKKVDVLAADDKYETHYKHTMEQKGFTIAVNIPVVQAVQNAMAVVEQAKQVGESKHSRVNAMAAANTAWGAYRAGQGLMQAGQTLSQMANGNMAQGAMNASVSITYGEQKNVQTTDTQGNTAANSAINAGGEVTITATGAGKASDINIVGSDVSGKQGTILQADDEINLLAVKQTHQERSKNKSSGFNAGVAVSYGSDGFAFGITAGGNYGKGYGNGDETTWRTSHIGDKGSHTIIQSGGDTNIKGAQVRGNGIMVDAENLNIESLQDTMTYKGKQMNVSGQVTVGYGFSGSASFNQSKMNADYASVQEQSGLFAGDEGYQVNVRKHTDLKGGLITSTAQAEADNKNSFSTGSLSYSDIQNHANTSGSAFGVSGSVAMNFDTPFGEHGQAQSNKQAVNEQGEKLYIDSQGNQTTASRDSSGKENKVKLAEGLDSLTGNLSVGFGYEKESQSSVTKSGINTTNLHIRDENAQQSLTGKSVEETLQDIKTDITTESAEQHSGKLANHFDKDKVLKELNIQVKVTKEFRQNAFSTIDAYVLPKQAELRKQIKEAKTEEEKTALYNEIYKLQYQKRLLETVVGIVSGSPDLAITQGTLQLAATKMREETLANSRKFKGIIDAKTGKKISNVSYDSGYFDGVKLGGVRVDVDAICGSSNERCTVNSDGSYQYIGGVSSNGKQILTLKDAIDVDLNPDAKDMYGPTGGFQAIKGGWYLPFNTTISYEVGSFSDRLVESFAGTHDLIGGQAWGFYNSQGNTAQKTATEKLRAEITTTAAIPAATPFAVADLMSSDFVELLFQLGGN</sequence>
<accession>A0AAE5WGB9</accession>
<dbReference type="GO" id="GO:0003824">
    <property type="term" value="F:catalytic activity"/>
    <property type="evidence" value="ECO:0007669"/>
    <property type="project" value="UniProtKB-ARBA"/>
</dbReference>
<dbReference type="Pfam" id="PF13332">
    <property type="entry name" value="Fil_haemagg_2"/>
    <property type="match status" value="2"/>
</dbReference>
<protein>
    <submittedName>
        <fullName evidence="1">Filamentous hemagglutinin</fullName>
    </submittedName>
</protein>
<dbReference type="Proteomes" id="UP000247594">
    <property type="component" value="Unassembled WGS sequence"/>
</dbReference>
<proteinExistence type="predicted"/>
<evidence type="ECO:0000313" key="1">
    <source>
        <dbReference type="EMBL" id="PXZ37899.1"/>
    </source>
</evidence>
<dbReference type="NCBIfam" id="TIGR01731">
    <property type="entry name" value="fil_hemag_20aa"/>
    <property type="match status" value="9"/>
</dbReference>
<organism evidence="1 2">
    <name type="scientific">Avibacterium paragallinarum</name>
    <name type="common">Haemophilus gallinarum</name>
    <dbReference type="NCBI Taxonomy" id="728"/>
    <lineage>
        <taxon>Bacteria</taxon>
        <taxon>Pseudomonadati</taxon>
        <taxon>Pseudomonadota</taxon>
        <taxon>Gammaproteobacteria</taxon>
        <taxon>Pasteurellales</taxon>
        <taxon>Pasteurellaceae</taxon>
        <taxon>Avibacterium</taxon>
    </lineage>
</organism>
<dbReference type="EMBL" id="QJPJ01000037">
    <property type="protein sequence ID" value="PXZ37899.1"/>
    <property type="molecule type" value="Genomic_DNA"/>
</dbReference>
<comment type="caution">
    <text evidence="1">The sequence shown here is derived from an EMBL/GenBank/DDBJ whole genome shotgun (WGS) entry which is preliminary data.</text>
</comment>
<reference evidence="1 2" key="1">
    <citation type="submission" date="2018-06" db="EMBL/GenBank/DDBJ databases">
        <authorList>
            <person name="Teymurazov M."/>
            <person name="Kislichkina A."/>
            <person name="Abaymova A."/>
            <person name="Mukhina T."/>
            <person name="Mayskaya N."/>
            <person name="Svetoch E."/>
            <person name="Bogun A."/>
        </authorList>
    </citation>
    <scope>NUCLEOTIDE SEQUENCE [LARGE SCALE GENOMIC DNA]</scope>
    <source>
        <strain evidence="1 2">SCPM-O-B-8406</strain>
    </source>
</reference>
<evidence type="ECO:0000313" key="2">
    <source>
        <dbReference type="Proteomes" id="UP000247594"/>
    </source>
</evidence>
<gene>
    <name evidence="1" type="ORF">DM482_12220</name>
</gene>
<dbReference type="InterPro" id="IPR025157">
    <property type="entry name" value="Hemagglutinin_rpt"/>
</dbReference>
<name>A0AAE5WGB9_AVIPA</name>